<sequence>MRRRTVTAGNLEEILQVTAPATAPEPAAAPAPPAAAAPAGREDHGLRTEFEFELPRGYVDEAGTVHRHGSMRLATARDELRPQIDLRVKENPAYLSVVLLSQVITRLGTITDVHAGIVERMYATDVAFLQDFYRRVNSEGHTRAAVTCPHCEGGFEVDLSGGRLGES</sequence>
<feature type="region of interest" description="Disordered" evidence="1">
    <location>
        <begin position="23"/>
        <end position="42"/>
    </location>
</feature>
<reference evidence="3" key="1">
    <citation type="submission" date="2015-07" db="EMBL/GenBank/DDBJ databases">
        <authorList>
            <consortium name="Consortium for Microbial Forensics and Genomics (microFORGE)"/>
            <person name="Knight B.M."/>
            <person name="Roberts D.P."/>
            <person name="Lin D."/>
            <person name="Hari K."/>
            <person name="Fletcher J."/>
            <person name="Melcher U."/>
            <person name="Blagden T."/>
            <person name="Winegar R.A."/>
        </authorList>
    </citation>
    <scope>NUCLEOTIDE SEQUENCE [LARGE SCALE GENOMIC DNA]</scope>
    <source>
        <strain evidence="3">NRRL B-1447</strain>
    </source>
</reference>
<accession>A0A0L8N1P7</accession>
<evidence type="ECO:0000313" key="2">
    <source>
        <dbReference type="EMBL" id="KOG56604.1"/>
    </source>
</evidence>
<dbReference type="AlphaFoldDB" id="A0A0L8N1P7"/>
<evidence type="ECO:0000313" key="3">
    <source>
        <dbReference type="Proteomes" id="UP000037084"/>
    </source>
</evidence>
<name>A0A0L8N1P7_STRVG</name>
<comment type="caution">
    <text evidence="2">The sequence shown here is derived from an EMBL/GenBank/DDBJ whole genome shotgun (WGS) entry which is preliminary data.</text>
</comment>
<protein>
    <recommendedName>
        <fullName evidence="4">Secreted protein</fullName>
    </recommendedName>
</protein>
<organism evidence="2 3">
    <name type="scientific">Streptomyces virginiae</name>
    <name type="common">Streptomyces cinnamonensis</name>
    <dbReference type="NCBI Taxonomy" id="1961"/>
    <lineage>
        <taxon>Bacteria</taxon>
        <taxon>Bacillati</taxon>
        <taxon>Actinomycetota</taxon>
        <taxon>Actinomycetes</taxon>
        <taxon>Kitasatosporales</taxon>
        <taxon>Streptomycetaceae</taxon>
        <taxon>Streptomyces</taxon>
    </lineage>
</organism>
<dbReference type="eggNOG" id="ENOG5031S84">
    <property type="taxonomic scope" value="Bacteria"/>
</dbReference>
<dbReference type="PATRIC" id="fig|1961.12.peg.1616"/>
<dbReference type="EMBL" id="LGUV01000042">
    <property type="protein sequence ID" value="KOG56604.1"/>
    <property type="molecule type" value="Genomic_DNA"/>
</dbReference>
<gene>
    <name evidence="2" type="ORF">ADK75_07225</name>
</gene>
<dbReference type="OrthoDB" id="9802230at2"/>
<evidence type="ECO:0008006" key="4">
    <source>
        <dbReference type="Google" id="ProtNLM"/>
    </source>
</evidence>
<dbReference type="Proteomes" id="UP000037084">
    <property type="component" value="Unassembled WGS sequence"/>
</dbReference>
<evidence type="ECO:0000256" key="1">
    <source>
        <dbReference type="SAM" id="MobiDB-lite"/>
    </source>
</evidence>
<proteinExistence type="predicted"/>
<dbReference type="RefSeq" id="WP_030388072.1">
    <property type="nucleotide sequence ID" value="NZ_LGUV01000042.1"/>
</dbReference>